<gene>
    <name evidence="6" type="ORF">DZC73_16260</name>
</gene>
<reference evidence="6 7" key="2">
    <citation type="submission" date="2018-12" db="EMBL/GenBank/DDBJ databases">
        <title>Rhizobacter gummiphilus sp. nov., a rubber-degrading bacterium isolated from the soil of a botanical garden in Japan.</title>
        <authorList>
            <person name="Shunsuke S.S."/>
        </authorList>
    </citation>
    <scope>NUCLEOTIDE SEQUENCE [LARGE SCALE GENOMIC DNA]</scope>
    <source>
        <strain evidence="6 7">S-16</strain>
    </source>
</reference>
<keyword evidence="3" id="KW-0804">Transcription</keyword>
<protein>
    <submittedName>
        <fullName evidence="6">IclR family transcriptional regulator</fullName>
    </submittedName>
</protein>
<dbReference type="SMART" id="SM00346">
    <property type="entry name" value="HTH_ICLR"/>
    <property type="match status" value="1"/>
</dbReference>
<evidence type="ECO:0000256" key="2">
    <source>
        <dbReference type="ARBA" id="ARBA00023125"/>
    </source>
</evidence>
<keyword evidence="7" id="KW-1185">Reference proteome</keyword>
<dbReference type="InterPro" id="IPR050707">
    <property type="entry name" value="HTH_MetabolicPath_Reg"/>
</dbReference>
<comment type="caution">
    <text evidence="6">The sequence shown here is derived from an EMBL/GenBank/DDBJ whole genome shotgun (WGS) entry which is preliminary data.</text>
</comment>
<dbReference type="GO" id="GO:0045892">
    <property type="term" value="P:negative regulation of DNA-templated transcription"/>
    <property type="evidence" value="ECO:0007669"/>
    <property type="project" value="TreeGrafter"/>
</dbReference>
<dbReference type="GO" id="GO:0003677">
    <property type="term" value="F:DNA binding"/>
    <property type="evidence" value="ECO:0007669"/>
    <property type="project" value="UniProtKB-KW"/>
</dbReference>
<name>A0A3N7HPQ5_9BURK</name>
<dbReference type="PANTHER" id="PTHR30136:SF33">
    <property type="entry name" value="TRANSCRIPTIONAL REGULATORY PROTEIN"/>
    <property type="match status" value="1"/>
</dbReference>
<keyword evidence="1" id="KW-0805">Transcription regulation</keyword>
<dbReference type="InterPro" id="IPR014757">
    <property type="entry name" value="Tscrpt_reg_IclR_C"/>
</dbReference>
<dbReference type="InterPro" id="IPR029016">
    <property type="entry name" value="GAF-like_dom_sf"/>
</dbReference>
<dbReference type="PROSITE" id="PS51077">
    <property type="entry name" value="HTH_ICLR"/>
    <property type="match status" value="1"/>
</dbReference>
<dbReference type="Gene3D" id="1.10.10.10">
    <property type="entry name" value="Winged helix-like DNA-binding domain superfamily/Winged helix DNA-binding domain"/>
    <property type="match status" value="1"/>
</dbReference>
<proteinExistence type="predicted"/>
<evidence type="ECO:0000256" key="3">
    <source>
        <dbReference type="ARBA" id="ARBA00023163"/>
    </source>
</evidence>
<dbReference type="PROSITE" id="PS51078">
    <property type="entry name" value="ICLR_ED"/>
    <property type="match status" value="1"/>
</dbReference>
<dbReference type="GO" id="GO:0003700">
    <property type="term" value="F:DNA-binding transcription factor activity"/>
    <property type="evidence" value="ECO:0007669"/>
    <property type="project" value="TreeGrafter"/>
</dbReference>
<accession>A0A3N7HPQ5</accession>
<evidence type="ECO:0000313" key="6">
    <source>
        <dbReference type="EMBL" id="RQP23683.1"/>
    </source>
</evidence>
<dbReference type="SUPFAM" id="SSF46785">
    <property type="entry name" value="Winged helix' DNA-binding domain"/>
    <property type="match status" value="1"/>
</dbReference>
<evidence type="ECO:0000259" key="5">
    <source>
        <dbReference type="PROSITE" id="PS51078"/>
    </source>
</evidence>
<reference evidence="6 7" key="1">
    <citation type="submission" date="2018-08" db="EMBL/GenBank/DDBJ databases">
        <authorList>
            <person name="Khan S.A."/>
            <person name="Jeon C.O."/>
            <person name="Chun B.H."/>
            <person name="Jeong S.E."/>
        </authorList>
    </citation>
    <scope>NUCLEOTIDE SEQUENCE [LARGE SCALE GENOMIC DNA]</scope>
    <source>
        <strain evidence="6 7">S-16</strain>
    </source>
</reference>
<keyword evidence="2" id="KW-0238">DNA-binding</keyword>
<evidence type="ECO:0000313" key="7">
    <source>
        <dbReference type="Proteomes" id="UP000267464"/>
    </source>
</evidence>
<dbReference type="InterPro" id="IPR036388">
    <property type="entry name" value="WH-like_DNA-bd_sf"/>
</dbReference>
<organism evidence="6 7">
    <name type="scientific">Piscinibacter terrae</name>
    <dbReference type="NCBI Taxonomy" id="2496871"/>
    <lineage>
        <taxon>Bacteria</taxon>
        <taxon>Pseudomonadati</taxon>
        <taxon>Pseudomonadota</taxon>
        <taxon>Betaproteobacteria</taxon>
        <taxon>Burkholderiales</taxon>
        <taxon>Sphaerotilaceae</taxon>
        <taxon>Piscinibacter</taxon>
    </lineage>
</organism>
<dbReference type="Pfam" id="PF09339">
    <property type="entry name" value="HTH_IclR"/>
    <property type="match status" value="1"/>
</dbReference>
<dbReference type="Pfam" id="PF01614">
    <property type="entry name" value="IclR_C"/>
    <property type="match status" value="1"/>
</dbReference>
<dbReference type="Proteomes" id="UP000267464">
    <property type="component" value="Unassembled WGS sequence"/>
</dbReference>
<dbReference type="InterPro" id="IPR005471">
    <property type="entry name" value="Tscrpt_reg_IclR_N"/>
</dbReference>
<feature type="domain" description="IclR-ED" evidence="5">
    <location>
        <begin position="118"/>
        <end position="302"/>
    </location>
</feature>
<dbReference type="PANTHER" id="PTHR30136">
    <property type="entry name" value="HELIX-TURN-HELIX TRANSCRIPTIONAL REGULATOR, ICLR FAMILY"/>
    <property type="match status" value="1"/>
</dbReference>
<evidence type="ECO:0000256" key="1">
    <source>
        <dbReference type="ARBA" id="ARBA00023015"/>
    </source>
</evidence>
<dbReference type="EMBL" id="QUSW01000004">
    <property type="protein sequence ID" value="RQP23683.1"/>
    <property type="molecule type" value="Genomic_DNA"/>
</dbReference>
<dbReference type="InterPro" id="IPR036390">
    <property type="entry name" value="WH_DNA-bd_sf"/>
</dbReference>
<dbReference type="SUPFAM" id="SSF55781">
    <property type="entry name" value="GAF domain-like"/>
    <property type="match status" value="1"/>
</dbReference>
<sequence>MQAPRLSAIPHWSTVYAKRNHVPLFRTPEQAAMTRTIAPSVLPETPEQRDDPEFITSVARAFAVLRCYRRGERALGNKDLSYRTGLPRSTVARLTHTLTSLGYLEYLPDSEKYGLGIGVVGFGQTYLGALDLREVARPLLRDLAHEVQATVAMAARSGDDMMLLEVAHGNPTFALGVSVGERVPRGTSALGRACAAGLSVQAREKRLDEFRQAFRPRDWPDVLRGFREAFADFETYGFCFSLGDWNKEVWGVSVPLDCGEPHRMMALSCSMPARSVTREQLIMQIGPRLKLTRDRILQGMGV</sequence>
<feature type="domain" description="HTH iclR-type" evidence="4">
    <location>
        <begin position="55"/>
        <end position="117"/>
    </location>
</feature>
<evidence type="ECO:0000259" key="4">
    <source>
        <dbReference type="PROSITE" id="PS51077"/>
    </source>
</evidence>
<dbReference type="AlphaFoldDB" id="A0A3N7HPQ5"/>
<dbReference type="Gene3D" id="3.30.450.40">
    <property type="match status" value="1"/>
</dbReference>